<evidence type="ECO:0000313" key="3">
    <source>
        <dbReference type="Proteomes" id="UP001165287"/>
    </source>
</evidence>
<sequence length="84" mass="9693">MAVDKSESQASDGSSTVLKSRFQSEIMTSRRKARRARINAVHNQVNHMINRNHDRTSAIARRDTIEEQLEYQHRAAREVDVSKD</sequence>
<dbReference type="RefSeq" id="WP_224141731.1">
    <property type="nucleotide sequence ID" value="NZ_JAIQUM010000099.1"/>
</dbReference>
<evidence type="ECO:0000313" key="2">
    <source>
        <dbReference type="EMBL" id="MBZ5753302.1"/>
    </source>
</evidence>
<keyword evidence="3" id="KW-1185">Reference proteome</keyword>
<name>A0ABS7UZC3_9BACI</name>
<reference evidence="2" key="1">
    <citation type="submission" date="2024-05" db="EMBL/GenBank/DDBJ databases">
        <title>Metabacillus sp. nov., isolated from the rhizosphere soil of tomato plants.</title>
        <authorList>
            <person name="Ma R."/>
        </authorList>
    </citation>
    <scope>NUCLEOTIDE SEQUENCE</scope>
    <source>
        <strain evidence="2">DBTR6</strain>
    </source>
</reference>
<comment type="caution">
    <text evidence="2">The sequence shown here is derived from an EMBL/GenBank/DDBJ whole genome shotgun (WGS) entry which is preliminary data.</text>
</comment>
<proteinExistence type="predicted"/>
<evidence type="ECO:0000256" key="1">
    <source>
        <dbReference type="SAM" id="MobiDB-lite"/>
    </source>
</evidence>
<feature type="region of interest" description="Disordered" evidence="1">
    <location>
        <begin position="1"/>
        <end position="31"/>
    </location>
</feature>
<protein>
    <submittedName>
        <fullName evidence="2">Uncharacterized protein</fullName>
    </submittedName>
</protein>
<gene>
    <name evidence="2" type="ORF">K9V48_24520</name>
</gene>
<accession>A0ABS7UZC3</accession>
<feature type="compositionally biased region" description="Polar residues" evidence="1">
    <location>
        <begin position="8"/>
        <end position="27"/>
    </location>
</feature>
<organism evidence="2 3">
    <name type="scientific">Metabacillus rhizolycopersici</name>
    <dbReference type="NCBI Taxonomy" id="2875709"/>
    <lineage>
        <taxon>Bacteria</taxon>
        <taxon>Bacillati</taxon>
        <taxon>Bacillota</taxon>
        <taxon>Bacilli</taxon>
        <taxon>Bacillales</taxon>
        <taxon>Bacillaceae</taxon>
        <taxon>Metabacillus</taxon>
    </lineage>
</organism>
<dbReference type="Proteomes" id="UP001165287">
    <property type="component" value="Unassembled WGS sequence"/>
</dbReference>
<dbReference type="EMBL" id="JAIQUM010000099">
    <property type="protein sequence ID" value="MBZ5753302.1"/>
    <property type="molecule type" value="Genomic_DNA"/>
</dbReference>